<dbReference type="RefSeq" id="WP_121034610.1">
    <property type="nucleotide sequence ID" value="NZ_RBXT01000001.1"/>
</dbReference>
<evidence type="ECO:0000313" key="5">
    <source>
        <dbReference type="EMBL" id="RKT79774.1"/>
    </source>
</evidence>
<accession>A0A495Y316</accession>
<dbReference type="Proteomes" id="UP000278440">
    <property type="component" value="Unassembled WGS sequence"/>
</dbReference>
<dbReference type="OrthoDB" id="9772485at2"/>
<dbReference type="SUPFAM" id="SSF53756">
    <property type="entry name" value="UDP-Glycosyltransferase/glycogen phosphorylase"/>
    <property type="match status" value="1"/>
</dbReference>
<dbReference type="CDD" id="cd03801">
    <property type="entry name" value="GT4_PimA-like"/>
    <property type="match status" value="1"/>
</dbReference>
<dbReference type="PANTHER" id="PTHR12526:SF638">
    <property type="entry name" value="SPORE COAT PROTEIN SA"/>
    <property type="match status" value="1"/>
</dbReference>
<dbReference type="InterPro" id="IPR028098">
    <property type="entry name" value="Glyco_trans_4-like_N"/>
</dbReference>
<evidence type="ECO:0000259" key="4">
    <source>
        <dbReference type="Pfam" id="PF13439"/>
    </source>
</evidence>
<evidence type="ECO:0000256" key="1">
    <source>
        <dbReference type="ARBA" id="ARBA00022676"/>
    </source>
</evidence>
<keyword evidence="1" id="KW-0328">Glycosyltransferase</keyword>
<keyword evidence="3" id="KW-0472">Membrane</keyword>
<organism evidence="5 6">
    <name type="scientific">Terracoccus luteus</name>
    <dbReference type="NCBI Taxonomy" id="53356"/>
    <lineage>
        <taxon>Bacteria</taxon>
        <taxon>Bacillati</taxon>
        <taxon>Actinomycetota</taxon>
        <taxon>Actinomycetes</taxon>
        <taxon>Micrococcales</taxon>
        <taxon>Intrasporangiaceae</taxon>
        <taxon>Terracoccus</taxon>
    </lineage>
</organism>
<dbReference type="GO" id="GO:0016757">
    <property type="term" value="F:glycosyltransferase activity"/>
    <property type="evidence" value="ECO:0007669"/>
    <property type="project" value="UniProtKB-KW"/>
</dbReference>
<reference evidence="5 6" key="1">
    <citation type="submission" date="2018-10" db="EMBL/GenBank/DDBJ databases">
        <title>Sequencing the genomes of 1000 actinobacteria strains.</title>
        <authorList>
            <person name="Klenk H.-P."/>
        </authorList>
    </citation>
    <scope>NUCLEOTIDE SEQUENCE [LARGE SCALE GENOMIC DNA]</scope>
    <source>
        <strain evidence="5 6">DSM 44267</strain>
    </source>
</reference>
<sequence length="375" mass="38745">MTAPATPATPATPDGPASVVHVMGCLDVGGAERMLLQTTRRLVAEGHSRHTVVALSGRHGRLTGDFAAAGVPDVPCATTPWATFPVRLALTLRRLRPDVVVSHVSLASGLVLLVAAAVGVRRRVAVMHSDGDGRPGSRVRRAYRAVSRVLLRLGATTVVGVTPSTLAFSGRRPGPTAVVLPNAVDLTRFTPEDAGASRRALGLPSSGRVLLHVGRGSPEKNRAALVPLLRELDDDAVLLLAGAADAGDLGPVGDDVRHRVHDLGLLDDVRPAVAAADVLVLPSVREGLPLVVLEALAAGRPVVASDLPGIRAACGDLDGVTLVAPAAGPAAFAAAVRRTLDDAVPPDRVRATMVGSSHDLERVLEQWRRVCGASA</sequence>
<comment type="caution">
    <text evidence="5">The sequence shown here is derived from an EMBL/GenBank/DDBJ whole genome shotgun (WGS) entry which is preliminary data.</text>
</comment>
<name>A0A495Y316_9MICO</name>
<feature type="transmembrane region" description="Helical" evidence="3">
    <location>
        <begin position="100"/>
        <end position="120"/>
    </location>
</feature>
<keyword evidence="3" id="KW-1133">Transmembrane helix</keyword>
<dbReference type="Pfam" id="PF13439">
    <property type="entry name" value="Glyco_transf_4"/>
    <property type="match status" value="1"/>
</dbReference>
<evidence type="ECO:0000313" key="6">
    <source>
        <dbReference type="Proteomes" id="UP000278440"/>
    </source>
</evidence>
<dbReference type="PANTHER" id="PTHR12526">
    <property type="entry name" value="GLYCOSYLTRANSFERASE"/>
    <property type="match status" value="1"/>
</dbReference>
<protein>
    <submittedName>
        <fullName evidence="5">Glycosyltransferase involved in cell wall biosynthesis</fullName>
    </submittedName>
</protein>
<keyword evidence="6" id="KW-1185">Reference proteome</keyword>
<keyword evidence="3" id="KW-0812">Transmembrane</keyword>
<dbReference type="Pfam" id="PF13692">
    <property type="entry name" value="Glyco_trans_1_4"/>
    <property type="match status" value="1"/>
</dbReference>
<keyword evidence="2 5" id="KW-0808">Transferase</keyword>
<feature type="domain" description="Glycosyltransferase subfamily 4-like N-terminal" evidence="4">
    <location>
        <begin position="28"/>
        <end position="188"/>
    </location>
</feature>
<gene>
    <name evidence="5" type="ORF">DFJ68_3252</name>
</gene>
<proteinExistence type="predicted"/>
<dbReference type="Gene3D" id="3.40.50.2000">
    <property type="entry name" value="Glycogen Phosphorylase B"/>
    <property type="match status" value="2"/>
</dbReference>
<evidence type="ECO:0000256" key="3">
    <source>
        <dbReference type="SAM" id="Phobius"/>
    </source>
</evidence>
<dbReference type="EMBL" id="RBXT01000001">
    <property type="protein sequence ID" value="RKT79774.1"/>
    <property type="molecule type" value="Genomic_DNA"/>
</dbReference>
<dbReference type="AlphaFoldDB" id="A0A495Y316"/>
<evidence type="ECO:0000256" key="2">
    <source>
        <dbReference type="ARBA" id="ARBA00022679"/>
    </source>
</evidence>